<name>A0ABQ2MYV4_9MICO</name>
<keyword evidence="3" id="KW-0812">Transmembrane</keyword>
<dbReference type="PANTHER" id="PTHR33392:SF6">
    <property type="entry name" value="POLYISOPRENYL-TEICHOIC ACID--PEPTIDOGLYCAN TEICHOIC ACID TRANSFERASE TAGU"/>
    <property type="match status" value="1"/>
</dbReference>
<feature type="transmembrane region" description="Helical" evidence="3">
    <location>
        <begin position="21"/>
        <end position="44"/>
    </location>
</feature>
<dbReference type="EMBL" id="BMMQ01000003">
    <property type="protein sequence ID" value="GGO62079.1"/>
    <property type="molecule type" value="Genomic_DNA"/>
</dbReference>
<dbReference type="Proteomes" id="UP000638043">
    <property type="component" value="Unassembled WGS sequence"/>
</dbReference>
<evidence type="ECO:0000256" key="2">
    <source>
        <dbReference type="SAM" id="MobiDB-lite"/>
    </source>
</evidence>
<accession>A0ABQ2MYV4</accession>
<sequence length="412" mass="44473">MSQVPLARHTKLRRPNPFVGLLKGVAFVLSAVLVAGIGVGAYAYHEYFGTLRDNSVVLTGQDVNPPAVEVLPDDDVNILVTGVDKCEEGSFEQFGERCPPEMIEQQKNSYASQLNDVNMIIHISPEPRHVTVISLPRDLMTARPACYDDHREVETPGASIAQFNTAYSNGGLDCVARSASELTGLEIDHAVLMTWIGVIEITNAIGGVTVCLEQPIPYDKETELELSAGEHPLVGYQALQFLRTRKTLATGSDLDRIGNQQLYMGALVRKLTSEDTFGDVPTLLRLAKAVTANAQLSSGLADPMAMVSIGAALRGIPVEDYTFIQFPAMDDPADSNRLLPVMDTWNLIADALAKNQVIELGEEEPTEEPTPTDTPSPSVEPTPDDRVSIPGYLRGSNASNIAGNCGTPEALF</sequence>
<gene>
    <name evidence="5" type="ORF">GCM10010910_11320</name>
</gene>
<evidence type="ECO:0000313" key="5">
    <source>
        <dbReference type="EMBL" id="GGO62079.1"/>
    </source>
</evidence>
<feature type="domain" description="Cell envelope-related transcriptional attenuator" evidence="4">
    <location>
        <begin position="115"/>
        <end position="272"/>
    </location>
</feature>
<keyword evidence="3" id="KW-0472">Membrane</keyword>
<organism evidence="5 6">
    <name type="scientific">Microbacterium nanhaiense</name>
    <dbReference type="NCBI Taxonomy" id="1301026"/>
    <lineage>
        <taxon>Bacteria</taxon>
        <taxon>Bacillati</taxon>
        <taxon>Actinomycetota</taxon>
        <taxon>Actinomycetes</taxon>
        <taxon>Micrococcales</taxon>
        <taxon>Microbacteriaceae</taxon>
        <taxon>Microbacterium</taxon>
    </lineage>
</organism>
<evidence type="ECO:0000259" key="4">
    <source>
        <dbReference type="Pfam" id="PF03816"/>
    </source>
</evidence>
<comment type="caution">
    <text evidence="5">The sequence shown here is derived from an EMBL/GenBank/DDBJ whole genome shotgun (WGS) entry which is preliminary data.</text>
</comment>
<proteinExistence type="inferred from homology"/>
<reference evidence="6" key="1">
    <citation type="journal article" date="2019" name="Int. J. Syst. Evol. Microbiol.">
        <title>The Global Catalogue of Microorganisms (GCM) 10K type strain sequencing project: providing services to taxonomists for standard genome sequencing and annotation.</title>
        <authorList>
            <consortium name="The Broad Institute Genomics Platform"/>
            <consortium name="The Broad Institute Genome Sequencing Center for Infectious Disease"/>
            <person name="Wu L."/>
            <person name="Ma J."/>
        </authorList>
    </citation>
    <scope>NUCLEOTIDE SEQUENCE [LARGE SCALE GENOMIC DNA]</scope>
    <source>
        <strain evidence="6">CGMCC 4.7181</strain>
    </source>
</reference>
<dbReference type="InterPro" id="IPR004474">
    <property type="entry name" value="LytR_CpsA_psr"/>
</dbReference>
<feature type="region of interest" description="Disordered" evidence="2">
    <location>
        <begin position="362"/>
        <end position="400"/>
    </location>
</feature>
<keyword evidence="6" id="KW-1185">Reference proteome</keyword>
<evidence type="ECO:0000313" key="6">
    <source>
        <dbReference type="Proteomes" id="UP000638043"/>
    </source>
</evidence>
<dbReference type="Gene3D" id="3.40.630.190">
    <property type="entry name" value="LCP protein"/>
    <property type="match status" value="1"/>
</dbReference>
<dbReference type="PANTHER" id="PTHR33392">
    <property type="entry name" value="POLYISOPRENYL-TEICHOIC ACID--PEPTIDOGLYCAN TEICHOIC ACID TRANSFERASE TAGU"/>
    <property type="match status" value="1"/>
</dbReference>
<keyword evidence="3" id="KW-1133">Transmembrane helix</keyword>
<dbReference type="InterPro" id="IPR050922">
    <property type="entry name" value="LytR/CpsA/Psr_CW_biosynth"/>
</dbReference>
<evidence type="ECO:0000256" key="1">
    <source>
        <dbReference type="ARBA" id="ARBA00006068"/>
    </source>
</evidence>
<evidence type="ECO:0000256" key="3">
    <source>
        <dbReference type="SAM" id="Phobius"/>
    </source>
</evidence>
<dbReference type="NCBIfam" id="TIGR00350">
    <property type="entry name" value="lytR_cpsA_psr"/>
    <property type="match status" value="1"/>
</dbReference>
<dbReference type="RefSeq" id="WP_188700445.1">
    <property type="nucleotide sequence ID" value="NZ_BMMQ01000003.1"/>
</dbReference>
<comment type="similarity">
    <text evidence="1">Belongs to the LytR/CpsA/Psr (LCP) family.</text>
</comment>
<protein>
    <submittedName>
        <fullName evidence="5">Transcriptional regulator</fullName>
    </submittedName>
</protein>
<dbReference type="Pfam" id="PF03816">
    <property type="entry name" value="LytR_cpsA_psr"/>
    <property type="match status" value="1"/>
</dbReference>